<dbReference type="SMART" id="SM01022">
    <property type="entry name" value="ASCH"/>
    <property type="match status" value="1"/>
</dbReference>
<dbReference type="PIRSF" id="PIRSF021320">
    <property type="entry name" value="DUF984"/>
    <property type="match status" value="1"/>
</dbReference>
<accession>A0A1I5Y0Y8</accession>
<dbReference type="PANTHER" id="PTHR39203">
    <property type="entry name" value="CYTOPLASMIC PROTEIN-RELATED"/>
    <property type="match status" value="1"/>
</dbReference>
<dbReference type="OrthoDB" id="9807542at2"/>
<dbReference type="Pfam" id="PF04266">
    <property type="entry name" value="ASCH"/>
    <property type="match status" value="1"/>
</dbReference>
<dbReference type="STRING" id="82801.SAMN04488506_1697"/>
<dbReference type="CDD" id="cd06553">
    <property type="entry name" value="ASCH_Ef3133_like"/>
    <property type="match status" value="1"/>
</dbReference>
<dbReference type="InterPro" id="IPR009326">
    <property type="entry name" value="DUF984"/>
</dbReference>
<evidence type="ECO:0000313" key="3">
    <source>
        <dbReference type="Proteomes" id="UP000199136"/>
    </source>
</evidence>
<dbReference type="Proteomes" id="UP000199136">
    <property type="component" value="Unassembled WGS sequence"/>
</dbReference>
<evidence type="ECO:0000313" key="2">
    <source>
        <dbReference type="EMBL" id="SFQ37804.1"/>
    </source>
</evidence>
<dbReference type="PANTHER" id="PTHR39203:SF1">
    <property type="entry name" value="CYTOPLASMIC PROTEIN"/>
    <property type="match status" value="1"/>
</dbReference>
<dbReference type="RefSeq" id="WP_092480735.1">
    <property type="nucleotide sequence ID" value="NZ_FOXW01000006.1"/>
</dbReference>
<dbReference type="AlphaFoldDB" id="A0A1I5Y0Y8"/>
<keyword evidence="3" id="KW-1185">Reference proteome</keyword>
<protein>
    <submittedName>
        <fullName evidence="2">Uncharacterized protein YhfF</fullName>
    </submittedName>
</protein>
<evidence type="ECO:0000259" key="1">
    <source>
        <dbReference type="SMART" id="SM01022"/>
    </source>
</evidence>
<dbReference type="Gene3D" id="3.10.400.10">
    <property type="entry name" value="Sulfate adenylyltransferase"/>
    <property type="match status" value="1"/>
</dbReference>
<sequence>MQASELWDQFVTEHPEYKNKSYEAWNYGVDPDELAHLTKDGTKTATTSGHELYALEGEELPKENEYSVILDSNNQAVCITKTTRVYVVPFNEVTADHAFKEGEGDRTLAYWKKVHTDFFVNEYKQSNTIFKEDSLVVCEEFEVIY</sequence>
<dbReference type="SUPFAM" id="SSF88697">
    <property type="entry name" value="PUA domain-like"/>
    <property type="match status" value="1"/>
</dbReference>
<organism evidence="2 3">
    <name type="scientific">Desemzia incerta</name>
    <dbReference type="NCBI Taxonomy" id="82801"/>
    <lineage>
        <taxon>Bacteria</taxon>
        <taxon>Bacillati</taxon>
        <taxon>Bacillota</taxon>
        <taxon>Bacilli</taxon>
        <taxon>Lactobacillales</taxon>
        <taxon>Carnobacteriaceae</taxon>
        <taxon>Desemzia</taxon>
    </lineage>
</organism>
<reference evidence="2 3" key="1">
    <citation type="submission" date="2016-10" db="EMBL/GenBank/DDBJ databases">
        <authorList>
            <person name="de Groot N.N."/>
        </authorList>
    </citation>
    <scope>NUCLEOTIDE SEQUENCE [LARGE SCALE GENOMIC DNA]</scope>
    <source>
        <strain evidence="2 3">DSM 20581</strain>
    </source>
</reference>
<dbReference type="InterPro" id="IPR007374">
    <property type="entry name" value="ASCH_domain"/>
</dbReference>
<proteinExistence type="predicted"/>
<gene>
    <name evidence="2" type="ORF">SAMN04488506_1697</name>
</gene>
<dbReference type="InterPro" id="IPR015947">
    <property type="entry name" value="PUA-like_sf"/>
</dbReference>
<name>A0A1I5Y0Y8_9LACT</name>
<dbReference type="EMBL" id="FOXW01000006">
    <property type="protein sequence ID" value="SFQ37804.1"/>
    <property type="molecule type" value="Genomic_DNA"/>
</dbReference>
<feature type="domain" description="ASCH" evidence="1">
    <location>
        <begin position="27"/>
        <end position="145"/>
    </location>
</feature>